<comment type="cofactor">
    <cofactor evidence="1">
        <name>Mg(2+)</name>
        <dbReference type="ChEBI" id="CHEBI:18420"/>
    </cofactor>
</comment>
<evidence type="ECO:0000256" key="3">
    <source>
        <dbReference type="RuleBase" id="RU003476"/>
    </source>
</evidence>
<reference evidence="5 6" key="1">
    <citation type="submission" date="2020-08" db="EMBL/GenBank/DDBJ databases">
        <title>A Genomic Blueprint of the Chicken Gut Microbiome.</title>
        <authorList>
            <person name="Gilroy R."/>
            <person name="Ravi A."/>
            <person name="Getino M."/>
            <person name="Pursley I."/>
            <person name="Horton D.L."/>
            <person name="Alikhan N.-F."/>
            <person name="Baker D."/>
            <person name="Gharbi K."/>
            <person name="Hall N."/>
            <person name="Watson M."/>
            <person name="Adriaenssens E.M."/>
            <person name="Foster-Nyarko E."/>
            <person name="Jarju S."/>
            <person name="Secka A."/>
            <person name="Antonio M."/>
            <person name="Oren A."/>
            <person name="Chaudhuri R."/>
            <person name="La Ragione R.M."/>
            <person name="Hildebrand F."/>
            <person name="Pallen M.J."/>
        </authorList>
    </citation>
    <scope>NUCLEOTIDE SEQUENCE [LARGE SCALE GENOMIC DNA]</scope>
    <source>
        <strain evidence="5 6">A46</strain>
    </source>
</reference>
<keyword evidence="6" id="KW-1185">Reference proteome</keyword>
<evidence type="ECO:0000256" key="1">
    <source>
        <dbReference type="ARBA" id="ARBA00001946"/>
    </source>
</evidence>
<dbReference type="Proteomes" id="UP000619101">
    <property type="component" value="Unassembled WGS sequence"/>
</dbReference>
<name>A0ABR8Y2K4_9BACL</name>
<keyword evidence="2 3" id="KW-0378">Hydrolase</keyword>
<dbReference type="PANTHER" id="PTHR43046:SF2">
    <property type="entry name" value="8-OXO-DGTP DIPHOSPHATASE-RELATED"/>
    <property type="match status" value="1"/>
</dbReference>
<dbReference type="EMBL" id="JACSPZ010000011">
    <property type="protein sequence ID" value="MBD8038448.1"/>
    <property type="molecule type" value="Genomic_DNA"/>
</dbReference>
<dbReference type="PANTHER" id="PTHR43046">
    <property type="entry name" value="GDP-MANNOSE MANNOSYL HYDROLASE"/>
    <property type="match status" value="1"/>
</dbReference>
<dbReference type="Gene3D" id="3.90.79.10">
    <property type="entry name" value="Nucleoside Triphosphate Pyrophosphohydrolase"/>
    <property type="match status" value="1"/>
</dbReference>
<dbReference type="InterPro" id="IPR000086">
    <property type="entry name" value="NUDIX_hydrolase_dom"/>
</dbReference>
<dbReference type="SUPFAM" id="SSF55811">
    <property type="entry name" value="Nudix"/>
    <property type="match status" value="1"/>
</dbReference>
<protein>
    <submittedName>
        <fullName evidence="5">NUDIX domain-containing protein</fullName>
    </submittedName>
</protein>
<dbReference type="RefSeq" id="WP_191701507.1">
    <property type="nucleotide sequence ID" value="NZ_JACSPZ010000011.1"/>
</dbReference>
<evidence type="ECO:0000259" key="4">
    <source>
        <dbReference type="PROSITE" id="PS51462"/>
    </source>
</evidence>
<proteinExistence type="inferred from homology"/>
<evidence type="ECO:0000313" key="5">
    <source>
        <dbReference type="EMBL" id="MBD8038448.1"/>
    </source>
</evidence>
<dbReference type="InterPro" id="IPR020084">
    <property type="entry name" value="NUDIX_hydrolase_CS"/>
</dbReference>
<comment type="similarity">
    <text evidence="3">Belongs to the Nudix hydrolase family.</text>
</comment>
<dbReference type="PROSITE" id="PS00893">
    <property type="entry name" value="NUDIX_BOX"/>
    <property type="match status" value="1"/>
</dbReference>
<dbReference type="PROSITE" id="PS51462">
    <property type="entry name" value="NUDIX"/>
    <property type="match status" value="1"/>
</dbReference>
<dbReference type="InterPro" id="IPR020476">
    <property type="entry name" value="Nudix_hydrolase"/>
</dbReference>
<dbReference type="PRINTS" id="PR00502">
    <property type="entry name" value="NUDIXFAMILY"/>
</dbReference>
<dbReference type="Pfam" id="PF00293">
    <property type="entry name" value="NUDIX"/>
    <property type="match status" value="1"/>
</dbReference>
<gene>
    <name evidence="5" type="ORF">H9635_17015</name>
</gene>
<evidence type="ECO:0000313" key="6">
    <source>
        <dbReference type="Proteomes" id="UP000619101"/>
    </source>
</evidence>
<sequence length="134" mass="15145">MQYKIWNGASAIVIKDNSVLMVRAKNSNSWSVPSGEVEVDETAKETCIREISEETGYEAKVVKALHTKNTIIKDYKVTTQYFLCEVTGGAIQYQDPDDEIEEISWINSSEISNIIHAYPEDQEIIEKLLLSINS</sequence>
<feature type="domain" description="Nudix hydrolase" evidence="4">
    <location>
        <begin position="4"/>
        <end position="128"/>
    </location>
</feature>
<organism evidence="5 6">
    <name type="scientific">Solibacillus faecavium</name>
    <dbReference type="NCBI Taxonomy" id="2762221"/>
    <lineage>
        <taxon>Bacteria</taxon>
        <taxon>Bacillati</taxon>
        <taxon>Bacillota</taxon>
        <taxon>Bacilli</taxon>
        <taxon>Bacillales</taxon>
        <taxon>Caryophanaceae</taxon>
        <taxon>Solibacillus</taxon>
    </lineage>
</organism>
<comment type="caution">
    <text evidence="5">The sequence shown here is derived from an EMBL/GenBank/DDBJ whole genome shotgun (WGS) entry which is preliminary data.</text>
</comment>
<accession>A0ABR8Y2K4</accession>
<evidence type="ECO:0000256" key="2">
    <source>
        <dbReference type="ARBA" id="ARBA00022801"/>
    </source>
</evidence>
<dbReference type="InterPro" id="IPR015797">
    <property type="entry name" value="NUDIX_hydrolase-like_dom_sf"/>
</dbReference>